<organism evidence="4">
    <name type="scientific">Veillonella ratti</name>
    <dbReference type="NCBI Taxonomy" id="103892"/>
    <lineage>
        <taxon>Bacteria</taxon>
        <taxon>Bacillati</taxon>
        <taxon>Bacillota</taxon>
        <taxon>Negativicutes</taxon>
        <taxon>Veillonellales</taxon>
        <taxon>Veillonellaceae</taxon>
        <taxon>Veillonella</taxon>
    </lineage>
</organism>
<dbReference type="SUPFAM" id="SSF50249">
    <property type="entry name" value="Nucleic acid-binding proteins"/>
    <property type="match status" value="1"/>
</dbReference>
<dbReference type="PIRSF" id="PIRSF012524">
    <property type="entry name" value="YitL_S1"/>
    <property type="match status" value="1"/>
</dbReference>
<evidence type="ECO:0000256" key="2">
    <source>
        <dbReference type="SAM" id="MobiDB-lite"/>
    </source>
</evidence>
<dbReference type="AlphaFoldDB" id="A0A6N3CRT0"/>
<dbReference type="PANTHER" id="PTHR37296">
    <property type="entry name" value="CONSERVED VIRULENCE FACTOR B"/>
    <property type="match status" value="1"/>
</dbReference>
<protein>
    <recommendedName>
        <fullName evidence="3">S1 motif domain-containing protein</fullName>
    </recommendedName>
</protein>
<dbReference type="Pfam" id="PF13509">
    <property type="entry name" value="S1_2"/>
    <property type="match status" value="2"/>
</dbReference>
<evidence type="ECO:0000259" key="3">
    <source>
        <dbReference type="PROSITE" id="PS50126"/>
    </source>
</evidence>
<gene>
    <name evidence="4" type="ORF">VRLFYP33_01380</name>
</gene>
<sequence>MATQLSENTLATLKVLRQSDQGSFLDGGTGNTNDDILLHKDQQTAPVKIGDEVPVFLYKDPKGRLTASMRLPAIKEGQIGYVEVINKTQFGVFVEVGTERGIFMPHAEMRGRPQLGEKVWVRLYTDKSGRLAVSMDVDDAMRRASKPATEAQVGQMVRGAIYNFTSDGAFFITPERWIAFIHNSEMTHHLKVGELIDARVTYKRDDGRVNVSMRAVKETALTIDGEVLLEYLYQRNGRMPYSDKSSSDIIKAKFGFSKAAFKRAVGHLMKEGKVIQEEGWTLLTETGKTAAEELVKSKTNGDAPQSAGVTEASDTGKEAKEDTRKA</sequence>
<evidence type="ECO:0000313" key="4">
    <source>
        <dbReference type="EMBL" id="VYU18274.1"/>
    </source>
</evidence>
<accession>A0A6N3CRT0</accession>
<dbReference type="Gene3D" id="2.40.50.140">
    <property type="entry name" value="Nucleic acid-binding proteins"/>
    <property type="match status" value="2"/>
</dbReference>
<dbReference type="InterPro" id="IPR003029">
    <property type="entry name" value="S1_domain"/>
</dbReference>
<evidence type="ECO:0000256" key="1">
    <source>
        <dbReference type="PIRNR" id="PIRNR012524"/>
    </source>
</evidence>
<feature type="compositionally biased region" description="Basic and acidic residues" evidence="2">
    <location>
        <begin position="314"/>
        <end position="326"/>
    </location>
</feature>
<dbReference type="InterPro" id="IPR012340">
    <property type="entry name" value="NA-bd_OB-fold"/>
</dbReference>
<dbReference type="SMART" id="SM00316">
    <property type="entry name" value="S1"/>
    <property type="match status" value="3"/>
</dbReference>
<name>A0A6N3CRT0_9FIRM</name>
<reference evidence="4" key="1">
    <citation type="submission" date="2019-11" db="EMBL/GenBank/DDBJ databases">
        <authorList>
            <person name="Feng L."/>
        </authorList>
    </citation>
    <scope>NUCLEOTIDE SEQUENCE</scope>
    <source>
        <strain evidence="4">VrattiLFYP33</strain>
    </source>
</reference>
<dbReference type="InterPro" id="IPR040764">
    <property type="entry name" value="CvfB_WH"/>
</dbReference>
<dbReference type="RefSeq" id="WP_156704935.1">
    <property type="nucleotide sequence ID" value="NZ_CACRUX010000052.1"/>
</dbReference>
<dbReference type="PANTHER" id="PTHR37296:SF1">
    <property type="entry name" value="CONSERVED VIRULENCE FACTOR B"/>
    <property type="match status" value="1"/>
</dbReference>
<proteinExistence type="inferred from homology"/>
<dbReference type="Gene3D" id="1.10.10.10">
    <property type="entry name" value="Winged helix-like DNA-binding domain superfamily/Winged helix DNA-binding domain"/>
    <property type="match status" value="1"/>
</dbReference>
<feature type="domain" description="S1 motif" evidence="3">
    <location>
        <begin position="154"/>
        <end position="214"/>
    </location>
</feature>
<dbReference type="EMBL" id="CACRUX010000052">
    <property type="protein sequence ID" value="VYU18274.1"/>
    <property type="molecule type" value="Genomic_DNA"/>
</dbReference>
<dbReference type="InterPro" id="IPR048587">
    <property type="entry name" value="CvfB_S1_3rd"/>
</dbReference>
<dbReference type="InterPro" id="IPR036388">
    <property type="entry name" value="WH-like_DNA-bd_sf"/>
</dbReference>
<dbReference type="CDD" id="cd00164">
    <property type="entry name" value="S1_like"/>
    <property type="match status" value="1"/>
</dbReference>
<dbReference type="Pfam" id="PF21543">
    <property type="entry name" value="CvfB_2nd"/>
    <property type="match status" value="1"/>
</dbReference>
<dbReference type="GO" id="GO:0003676">
    <property type="term" value="F:nucleic acid binding"/>
    <property type="evidence" value="ECO:0007669"/>
    <property type="project" value="InterPro"/>
</dbReference>
<dbReference type="PROSITE" id="PS50126">
    <property type="entry name" value="S1"/>
    <property type="match status" value="1"/>
</dbReference>
<dbReference type="InterPro" id="IPR014464">
    <property type="entry name" value="CvfB_fam"/>
</dbReference>
<dbReference type="Pfam" id="PF17783">
    <property type="entry name" value="WHD_CvfB"/>
    <property type="match status" value="1"/>
</dbReference>
<feature type="region of interest" description="Disordered" evidence="2">
    <location>
        <begin position="293"/>
        <end position="326"/>
    </location>
</feature>
<comment type="similarity">
    <text evidence="1">Belongs to the CvfB family.</text>
</comment>
<dbReference type="InterPro" id="IPR039566">
    <property type="entry name" value="CvfB_S1_st"/>
</dbReference>